<dbReference type="InterPro" id="IPR013083">
    <property type="entry name" value="Znf_RING/FYVE/PHD"/>
</dbReference>
<evidence type="ECO:0000256" key="5">
    <source>
        <dbReference type="ARBA" id="ARBA00022833"/>
    </source>
</evidence>
<proteinExistence type="predicted"/>
<evidence type="ECO:0000256" key="7">
    <source>
        <dbReference type="ARBA" id="ARBA00023136"/>
    </source>
</evidence>
<evidence type="ECO:0000313" key="12">
    <source>
        <dbReference type="Proteomes" id="UP001396334"/>
    </source>
</evidence>
<evidence type="ECO:0000256" key="2">
    <source>
        <dbReference type="ARBA" id="ARBA00022692"/>
    </source>
</evidence>
<dbReference type="PROSITE" id="PS50089">
    <property type="entry name" value="ZF_RING_2"/>
    <property type="match status" value="1"/>
</dbReference>
<evidence type="ECO:0000313" key="11">
    <source>
        <dbReference type="EMBL" id="KAK9029617.1"/>
    </source>
</evidence>
<dbReference type="Proteomes" id="UP001396334">
    <property type="component" value="Unassembled WGS sequence"/>
</dbReference>
<evidence type="ECO:0000256" key="3">
    <source>
        <dbReference type="ARBA" id="ARBA00022723"/>
    </source>
</evidence>
<evidence type="ECO:0000256" key="8">
    <source>
        <dbReference type="PROSITE-ProRule" id="PRU00175"/>
    </source>
</evidence>
<keyword evidence="5" id="KW-0862">Zinc</keyword>
<dbReference type="InterPro" id="IPR051653">
    <property type="entry name" value="E3_ligase_sorting_rcpt"/>
</dbReference>
<dbReference type="SUPFAM" id="SSF57850">
    <property type="entry name" value="RING/U-box"/>
    <property type="match status" value="1"/>
</dbReference>
<comment type="caution">
    <text evidence="11">The sequence shown here is derived from an EMBL/GenBank/DDBJ whole genome shotgun (WGS) entry which is preliminary data.</text>
</comment>
<keyword evidence="12" id="KW-1185">Reference proteome</keyword>
<name>A0ABR2SXD3_9ROSI</name>
<feature type="region of interest" description="Disordered" evidence="9">
    <location>
        <begin position="332"/>
        <end position="351"/>
    </location>
</feature>
<protein>
    <recommendedName>
        <fullName evidence="10">RING-type domain-containing protein</fullName>
    </recommendedName>
</protein>
<keyword evidence="6" id="KW-1133">Transmembrane helix</keyword>
<feature type="region of interest" description="Disordered" evidence="9">
    <location>
        <begin position="124"/>
        <end position="143"/>
    </location>
</feature>
<dbReference type="PANTHER" id="PTHR47168:SF1">
    <property type="entry name" value="OS02G0798600 PROTEIN"/>
    <property type="match status" value="1"/>
</dbReference>
<keyword evidence="2" id="KW-0812">Transmembrane</keyword>
<reference evidence="11 12" key="1">
    <citation type="journal article" date="2024" name="G3 (Bethesda)">
        <title>Genome assembly of Hibiscus sabdariffa L. provides insights into metabolisms of medicinal natural products.</title>
        <authorList>
            <person name="Kim T."/>
        </authorList>
    </citation>
    <scope>NUCLEOTIDE SEQUENCE [LARGE SCALE GENOMIC DNA]</scope>
    <source>
        <strain evidence="11">TK-2024</strain>
        <tissue evidence="11">Old leaves</tissue>
    </source>
</reference>
<dbReference type="Gene3D" id="3.30.40.10">
    <property type="entry name" value="Zinc/RING finger domain, C3HC4 (zinc finger)"/>
    <property type="match status" value="1"/>
</dbReference>
<dbReference type="SMART" id="SM00184">
    <property type="entry name" value="RING"/>
    <property type="match status" value="1"/>
</dbReference>
<dbReference type="EMBL" id="JBBPBN010000011">
    <property type="protein sequence ID" value="KAK9029617.1"/>
    <property type="molecule type" value="Genomic_DNA"/>
</dbReference>
<sequence length="654" mass="71042">MLVRSMEPMLISLVPVVQEEPEIVVHTPATEAGVDLRDHVGGDSEDDQHPPIHMEAAARGTVHEVQTAALGDPRVVVVVEDSPSSCYISYSATSFSFSSHQRTLFLPQKLLKKAWKGVGMGSCGSRLGSNPSRGRLDPPPKRRSKFSSFFTCGGSSSHAPLEREDYPTGILVKSAEHCDPVTNIVRSPLEESALICSTGTRFSSIDAETGIPAESSIVVSEVSAVEGGSRDVETSNCRKCLTENRELVSPQVSADYSCGQSCRDSSTSASTPLIELQYSDPVSVNLSTNEDAVRSDANNGASQICPESSILSPLELEDSHSHRIPVENQLGEATTVHNSGSPPASRASELETSHLLGGESILESMPSGLGFLVSNMERGRGDGSVLHVNLVNLSSNILSGGTADTSNREARRNSRRLFSDAFSRRSFRGIDNSPSIFLSVDDDDDTGFDNRWLLDFNGDFFYDRAPGGSGYLSSRIHRLNEQRRRSRLEIWGRLRGGNDENNRRTTVCPSGLHPDGTCSCDSHLRTDEPSARVSISRIVMLAEALFEVLHRQPAELSLSMVSPPAPESVVDSFLLRSHTKVNAAECGDAVEQCHICLAEYEEGDKIRVLPCQHEFHMSCVDKWLKEIHGVCPLCRRNVHRGGESSASSSQIPSL</sequence>
<evidence type="ECO:0000256" key="9">
    <source>
        <dbReference type="SAM" id="MobiDB-lite"/>
    </source>
</evidence>
<feature type="domain" description="RING-type" evidence="10">
    <location>
        <begin position="593"/>
        <end position="635"/>
    </location>
</feature>
<comment type="subcellular location">
    <subcellularLocation>
        <location evidence="1">Membrane</location>
        <topology evidence="1">Single-pass membrane protein</topology>
    </subcellularLocation>
</comment>
<evidence type="ECO:0000256" key="4">
    <source>
        <dbReference type="ARBA" id="ARBA00022771"/>
    </source>
</evidence>
<evidence type="ECO:0000256" key="6">
    <source>
        <dbReference type="ARBA" id="ARBA00022989"/>
    </source>
</evidence>
<gene>
    <name evidence="11" type="ORF">V6N11_026727</name>
</gene>
<organism evidence="11 12">
    <name type="scientific">Hibiscus sabdariffa</name>
    <name type="common">roselle</name>
    <dbReference type="NCBI Taxonomy" id="183260"/>
    <lineage>
        <taxon>Eukaryota</taxon>
        <taxon>Viridiplantae</taxon>
        <taxon>Streptophyta</taxon>
        <taxon>Embryophyta</taxon>
        <taxon>Tracheophyta</taxon>
        <taxon>Spermatophyta</taxon>
        <taxon>Magnoliopsida</taxon>
        <taxon>eudicotyledons</taxon>
        <taxon>Gunneridae</taxon>
        <taxon>Pentapetalae</taxon>
        <taxon>rosids</taxon>
        <taxon>malvids</taxon>
        <taxon>Malvales</taxon>
        <taxon>Malvaceae</taxon>
        <taxon>Malvoideae</taxon>
        <taxon>Hibiscus</taxon>
    </lineage>
</organism>
<evidence type="ECO:0000256" key="1">
    <source>
        <dbReference type="ARBA" id="ARBA00004167"/>
    </source>
</evidence>
<accession>A0ABR2SXD3</accession>
<evidence type="ECO:0000259" key="10">
    <source>
        <dbReference type="PROSITE" id="PS50089"/>
    </source>
</evidence>
<dbReference type="Pfam" id="PF13639">
    <property type="entry name" value="zf-RING_2"/>
    <property type="match status" value="1"/>
</dbReference>
<dbReference type="PANTHER" id="PTHR47168">
    <property type="entry name" value="RING ZINC FINGER DOMAIN SUPERFAMILY PROTEIN-RELATED"/>
    <property type="match status" value="1"/>
</dbReference>
<dbReference type="InterPro" id="IPR001841">
    <property type="entry name" value="Znf_RING"/>
</dbReference>
<keyword evidence="4 8" id="KW-0863">Zinc-finger</keyword>
<feature type="compositionally biased region" description="Polar residues" evidence="9">
    <location>
        <begin position="332"/>
        <end position="342"/>
    </location>
</feature>
<keyword evidence="3" id="KW-0479">Metal-binding</keyword>
<keyword evidence="7" id="KW-0472">Membrane</keyword>